<keyword evidence="3" id="KW-0804">Transcription</keyword>
<evidence type="ECO:0000256" key="2">
    <source>
        <dbReference type="ARBA" id="ARBA00023125"/>
    </source>
</evidence>
<dbReference type="PANTHER" id="PTHR44846:SF1">
    <property type="entry name" value="MANNOSYL-D-GLYCERATE TRANSPORT_METABOLISM SYSTEM REPRESSOR MNGR-RELATED"/>
    <property type="match status" value="1"/>
</dbReference>
<protein>
    <submittedName>
        <fullName evidence="5">GntR family transcriptional regulator</fullName>
    </submittedName>
</protein>
<gene>
    <name evidence="5" type="ORF">LE190_15755</name>
</gene>
<dbReference type="InterPro" id="IPR036388">
    <property type="entry name" value="WH-like_DNA-bd_sf"/>
</dbReference>
<dbReference type="InterPro" id="IPR036390">
    <property type="entry name" value="WH_DNA-bd_sf"/>
</dbReference>
<proteinExistence type="predicted"/>
<dbReference type="InterPro" id="IPR011663">
    <property type="entry name" value="UTRA"/>
</dbReference>
<keyword evidence="1" id="KW-0805">Transcription regulation</keyword>
<comment type="caution">
    <text evidence="5">The sequence shown here is derived from an EMBL/GenBank/DDBJ whole genome shotgun (WGS) entry which is preliminary data.</text>
</comment>
<dbReference type="Pfam" id="PF00392">
    <property type="entry name" value="GntR"/>
    <property type="match status" value="1"/>
</dbReference>
<dbReference type="SUPFAM" id="SSF46785">
    <property type="entry name" value="Winged helix' DNA-binding domain"/>
    <property type="match status" value="1"/>
</dbReference>
<feature type="domain" description="HTH gntR-type" evidence="4">
    <location>
        <begin position="18"/>
        <end position="86"/>
    </location>
</feature>
<dbReference type="InterPro" id="IPR028978">
    <property type="entry name" value="Chorismate_lyase_/UTRA_dom_sf"/>
</dbReference>
<dbReference type="PANTHER" id="PTHR44846">
    <property type="entry name" value="MANNOSYL-D-GLYCERATE TRANSPORT/METABOLISM SYSTEM REPRESSOR MNGR-RELATED"/>
    <property type="match status" value="1"/>
</dbReference>
<reference evidence="5 6" key="1">
    <citation type="submission" date="2021-07" db="EMBL/GenBank/DDBJ databases">
        <title>Characterization of Violacein-producing bacteria and related species.</title>
        <authorList>
            <person name="Wilson H.S."/>
            <person name="De Leon M.E."/>
        </authorList>
    </citation>
    <scope>NUCLEOTIDE SEQUENCE [LARGE SCALE GENOMIC DNA]</scope>
    <source>
        <strain evidence="5 6">HSC-2F05</strain>
    </source>
</reference>
<evidence type="ECO:0000313" key="5">
    <source>
        <dbReference type="EMBL" id="MCA1857369.1"/>
    </source>
</evidence>
<evidence type="ECO:0000256" key="3">
    <source>
        <dbReference type="ARBA" id="ARBA00023163"/>
    </source>
</evidence>
<evidence type="ECO:0000256" key="1">
    <source>
        <dbReference type="ARBA" id="ARBA00023015"/>
    </source>
</evidence>
<dbReference type="PRINTS" id="PR00035">
    <property type="entry name" value="HTHGNTR"/>
</dbReference>
<dbReference type="EMBL" id="JAHYBX010000006">
    <property type="protein sequence ID" value="MCA1857369.1"/>
    <property type="molecule type" value="Genomic_DNA"/>
</dbReference>
<dbReference type="SMART" id="SM00345">
    <property type="entry name" value="HTH_GNTR"/>
    <property type="match status" value="1"/>
</dbReference>
<evidence type="ECO:0000259" key="4">
    <source>
        <dbReference type="PROSITE" id="PS50949"/>
    </source>
</evidence>
<sequence>MPSKKNPSPAALSAGSPVPLYHQLYVQLKGAILAGELAHGARLPGEHELCERHAVSRITCRRALAELAHEGLIERSRGRGSHVIYRPTSRPLQGSLSATLDNLVAFGRATEVALLAFAREAPEPALAARFALPEDAPLVHVVRVRSDQGQPFAWLESWTRPLGSRYSRAALAKGLRLELFRACGVTIARFDQAIGAVAAPPQVAAALLVNAGEPLLRIERSSYDDQGRLVDYLRALYRPDRFQLTMSLGRDAAGPDQETPQA</sequence>
<dbReference type="InterPro" id="IPR050679">
    <property type="entry name" value="Bact_HTH_transcr_reg"/>
</dbReference>
<dbReference type="CDD" id="cd07377">
    <property type="entry name" value="WHTH_GntR"/>
    <property type="match status" value="1"/>
</dbReference>
<dbReference type="InterPro" id="IPR000524">
    <property type="entry name" value="Tscrpt_reg_HTH_GntR"/>
</dbReference>
<dbReference type="Gene3D" id="3.40.1410.10">
    <property type="entry name" value="Chorismate lyase-like"/>
    <property type="match status" value="1"/>
</dbReference>
<dbReference type="Proteomes" id="UP001198602">
    <property type="component" value="Unassembled WGS sequence"/>
</dbReference>
<accession>A0ABS7YCD6</accession>
<dbReference type="SUPFAM" id="SSF64288">
    <property type="entry name" value="Chorismate lyase-like"/>
    <property type="match status" value="1"/>
</dbReference>
<keyword evidence="6" id="KW-1185">Reference proteome</keyword>
<evidence type="ECO:0000313" key="6">
    <source>
        <dbReference type="Proteomes" id="UP001198602"/>
    </source>
</evidence>
<dbReference type="RefSeq" id="WP_225239585.1">
    <property type="nucleotide sequence ID" value="NZ_JAHYBX010000006.1"/>
</dbReference>
<dbReference type="Gene3D" id="1.10.10.10">
    <property type="entry name" value="Winged helix-like DNA-binding domain superfamily/Winged helix DNA-binding domain"/>
    <property type="match status" value="1"/>
</dbReference>
<dbReference type="Pfam" id="PF07702">
    <property type="entry name" value="UTRA"/>
    <property type="match status" value="1"/>
</dbReference>
<keyword evidence="2" id="KW-0238">DNA-binding</keyword>
<name>A0ABS7YCD6_9BURK</name>
<organism evidence="5 6">
    <name type="scientific">Massilia hydrophila</name>
    <dbReference type="NCBI Taxonomy" id="3044279"/>
    <lineage>
        <taxon>Bacteria</taxon>
        <taxon>Pseudomonadati</taxon>
        <taxon>Pseudomonadota</taxon>
        <taxon>Betaproteobacteria</taxon>
        <taxon>Burkholderiales</taxon>
        <taxon>Oxalobacteraceae</taxon>
        <taxon>Telluria group</taxon>
        <taxon>Massilia</taxon>
    </lineage>
</organism>
<dbReference type="SMART" id="SM00866">
    <property type="entry name" value="UTRA"/>
    <property type="match status" value="1"/>
</dbReference>
<dbReference type="PROSITE" id="PS50949">
    <property type="entry name" value="HTH_GNTR"/>
    <property type="match status" value="1"/>
</dbReference>